<keyword evidence="5" id="KW-0997">Cell inner membrane</keyword>
<evidence type="ECO:0000259" key="11">
    <source>
        <dbReference type="Pfam" id="PF12019"/>
    </source>
</evidence>
<dbReference type="InterPro" id="IPR012902">
    <property type="entry name" value="N_methyl_site"/>
</dbReference>
<comment type="subcellular location">
    <subcellularLocation>
        <location evidence="1">Cell inner membrane</location>
        <topology evidence="1">Single-pass membrane protein</topology>
    </subcellularLocation>
</comment>
<dbReference type="EMBL" id="JALNMH010000002">
    <property type="protein sequence ID" value="MCK7592778.1"/>
    <property type="molecule type" value="Genomic_DNA"/>
</dbReference>
<evidence type="ECO:0000256" key="8">
    <source>
        <dbReference type="ARBA" id="ARBA00023136"/>
    </source>
</evidence>
<comment type="caution">
    <text evidence="12">The sequence shown here is derived from an EMBL/GenBank/DDBJ whole genome shotgun (WGS) entry which is preliminary data.</text>
</comment>
<dbReference type="PRINTS" id="PR00885">
    <property type="entry name" value="BCTERIALGSPH"/>
</dbReference>
<sequence length="169" mass="18622">MNGRQRGLSLIELLVVLAVVGAVLGAISLSLGSRPERLLENTARRVEALIGLACERAVLTGLDMGWRFEPEGWRFGFLRPDGWQEVGEDSGDELRPRRWEQGMAFDLRRDGLLVDPAADPLQPQLLCVASGEMTPFELELRHAGSAVRWRLQGEADGALTLEPITPAPR</sequence>
<keyword evidence="13" id="KW-1185">Reference proteome</keyword>
<dbReference type="InterPro" id="IPR049875">
    <property type="entry name" value="TypeII_GspH"/>
</dbReference>
<comment type="similarity">
    <text evidence="9">Belongs to the GSP H family.</text>
</comment>
<dbReference type="InterPro" id="IPR022346">
    <property type="entry name" value="T2SS_GspH"/>
</dbReference>
<dbReference type="Proteomes" id="UP001431449">
    <property type="component" value="Unassembled WGS sequence"/>
</dbReference>
<evidence type="ECO:0000256" key="6">
    <source>
        <dbReference type="ARBA" id="ARBA00022692"/>
    </source>
</evidence>
<keyword evidence="7" id="KW-1133">Transmembrane helix</keyword>
<dbReference type="InterPro" id="IPR045584">
    <property type="entry name" value="Pilin-like"/>
</dbReference>
<keyword evidence="8" id="KW-0472">Membrane</keyword>
<protein>
    <recommendedName>
        <fullName evidence="2">Type II secretion system protein H</fullName>
    </recommendedName>
    <alternativeName>
        <fullName evidence="10">General secretion pathway protein H</fullName>
    </alternativeName>
</protein>
<evidence type="ECO:0000256" key="3">
    <source>
        <dbReference type="ARBA" id="ARBA00022475"/>
    </source>
</evidence>
<reference evidence="12" key="1">
    <citation type="submission" date="2022-04" db="EMBL/GenBank/DDBJ databases">
        <title>Lysobacter sp. CAU 1642 isolated from sea sand.</title>
        <authorList>
            <person name="Kim W."/>
        </authorList>
    </citation>
    <scope>NUCLEOTIDE SEQUENCE</scope>
    <source>
        <strain evidence="12">CAU 1642</strain>
    </source>
</reference>
<evidence type="ECO:0000256" key="1">
    <source>
        <dbReference type="ARBA" id="ARBA00004377"/>
    </source>
</evidence>
<gene>
    <name evidence="12" type="primary">gspH</name>
    <name evidence="12" type="ORF">M0G41_03740</name>
</gene>
<evidence type="ECO:0000313" key="13">
    <source>
        <dbReference type="Proteomes" id="UP001431449"/>
    </source>
</evidence>
<evidence type="ECO:0000313" key="12">
    <source>
        <dbReference type="EMBL" id="MCK7592778.1"/>
    </source>
</evidence>
<dbReference type="InterPro" id="IPR002416">
    <property type="entry name" value="T2SS_protein-GspH"/>
</dbReference>
<accession>A0ABT0GE10</accession>
<dbReference type="NCBIfam" id="TIGR01708">
    <property type="entry name" value="typeII_sec_gspH"/>
    <property type="match status" value="1"/>
</dbReference>
<name>A0ABT0GE10_9GAMM</name>
<feature type="domain" description="General secretion pathway GspH" evidence="11">
    <location>
        <begin position="42"/>
        <end position="157"/>
    </location>
</feature>
<dbReference type="Gene3D" id="3.55.40.10">
    <property type="entry name" value="minor pseudopilin epsh domain"/>
    <property type="match status" value="1"/>
</dbReference>
<evidence type="ECO:0000256" key="9">
    <source>
        <dbReference type="ARBA" id="ARBA00025772"/>
    </source>
</evidence>
<keyword evidence="6" id="KW-0812">Transmembrane</keyword>
<dbReference type="Pfam" id="PF12019">
    <property type="entry name" value="GspH"/>
    <property type="match status" value="1"/>
</dbReference>
<evidence type="ECO:0000256" key="5">
    <source>
        <dbReference type="ARBA" id="ARBA00022519"/>
    </source>
</evidence>
<dbReference type="Pfam" id="PF07963">
    <property type="entry name" value="N_methyl"/>
    <property type="match status" value="1"/>
</dbReference>
<dbReference type="SUPFAM" id="SSF54523">
    <property type="entry name" value="Pili subunits"/>
    <property type="match status" value="1"/>
</dbReference>
<dbReference type="PROSITE" id="PS00409">
    <property type="entry name" value="PROKAR_NTER_METHYL"/>
    <property type="match status" value="1"/>
</dbReference>
<keyword evidence="4" id="KW-0488">Methylation</keyword>
<evidence type="ECO:0000256" key="7">
    <source>
        <dbReference type="ARBA" id="ARBA00022989"/>
    </source>
</evidence>
<proteinExistence type="inferred from homology"/>
<evidence type="ECO:0000256" key="4">
    <source>
        <dbReference type="ARBA" id="ARBA00022481"/>
    </source>
</evidence>
<keyword evidence="3" id="KW-1003">Cell membrane</keyword>
<evidence type="ECO:0000256" key="10">
    <source>
        <dbReference type="ARBA" id="ARBA00030775"/>
    </source>
</evidence>
<evidence type="ECO:0000256" key="2">
    <source>
        <dbReference type="ARBA" id="ARBA00021549"/>
    </source>
</evidence>
<dbReference type="NCBIfam" id="TIGR02532">
    <property type="entry name" value="IV_pilin_GFxxxE"/>
    <property type="match status" value="1"/>
</dbReference>
<organism evidence="12 13">
    <name type="scientific">Pseudomarimonas salicorniae</name>
    <dbReference type="NCBI Taxonomy" id="2933270"/>
    <lineage>
        <taxon>Bacteria</taxon>
        <taxon>Pseudomonadati</taxon>
        <taxon>Pseudomonadota</taxon>
        <taxon>Gammaproteobacteria</taxon>
        <taxon>Lysobacterales</taxon>
        <taxon>Lysobacteraceae</taxon>
        <taxon>Pseudomarimonas</taxon>
    </lineage>
</organism>
<dbReference type="RefSeq" id="WP_248205164.1">
    <property type="nucleotide sequence ID" value="NZ_JALNMH010000002.1"/>
</dbReference>